<dbReference type="Proteomes" id="UP000297225">
    <property type="component" value="Unassembled WGS sequence"/>
</dbReference>
<comment type="caution">
    <text evidence="5">The sequence shown here is derived from an EMBL/GenBank/DDBJ whole genome shotgun (WGS) entry which is preliminary data.</text>
</comment>
<dbReference type="AlphaFoldDB" id="A0A4Y8WRY2"/>
<evidence type="ECO:0000256" key="4">
    <source>
        <dbReference type="ARBA" id="ARBA00023136"/>
    </source>
</evidence>
<dbReference type="OrthoDB" id="9800034at2"/>
<dbReference type="Pfam" id="PF06803">
    <property type="entry name" value="DUF1232"/>
    <property type="match status" value="1"/>
</dbReference>
<keyword evidence="2" id="KW-0812">Transmembrane</keyword>
<dbReference type="GO" id="GO:0012505">
    <property type="term" value="C:endomembrane system"/>
    <property type="evidence" value="ECO:0007669"/>
    <property type="project" value="UniProtKB-SubCell"/>
</dbReference>
<evidence type="ECO:0000256" key="1">
    <source>
        <dbReference type="ARBA" id="ARBA00004127"/>
    </source>
</evidence>
<evidence type="ECO:0000256" key="2">
    <source>
        <dbReference type="ARBA" id="ARBA00022692"/>
    </source>
</evidence>
<evidence type="ECO:0000313" key="6">
    <source>
        <dbReference type="Proteomes" id="UP000297225"/>
    </source>
</evidence>
<dbReference type="GeneID" id="66797705"/>
<organism evidence="5 6">
    <name type="scientific">Porphyromonas levii</name>
    <dbReference type="NCBI Taxonomy" id="28114"/>
    <lineage>
        <taxon>Bacteria</taxon>
        <taxon>Pseudomonadati</taxon>
        <taxon>Bacteroidota</taxon>
        <taxon>Bacteroidia</taxon>
        <taxon>Bacteroidales</taxon>
        <taxon>Porphyromonadaceae</taxon>
        <taxon>Porphyromonas</taxon>
    </lineage>
</organism>
<dbReference type="InterPro" id="IPR010652">
    <property type="entry name" value="DUF1232"/>
</dbReference>
<sequence>MRKKGLIGRAMTIGVMLKEMKPKDFSKYTAHFSELSFTEKLHRVGMMLGETVLLPLLQLYYIYRSPEVPLKGKLYITGALGYFIFPMDFLPDFLPALFGFSDDIIVIGIVMKQVERYLTPEIDAKARHALTRFCK</sequence>
<gene>
    <name evidence="5" type="ORF">E4P47_03420</name>
</gene>
<accession>A0A4Y8WRY2</accession>
<name>A0A4Y8WRY2_9PORP</name>
<dbReference type="PIRSF" id="PIRSF031804">
    <property type="entry name" value="UCP031804"/>
    <property type="match status" value="1"/>
</dbReference>
<keyword evidence="3" id="KW-1133">Transmembrane helix</keyword>
<comment type="subcellular location">
    <subcellularLocation>
        <location evidence="1">Endomembrane system</location>
        <topology evidence="1">Multi-pass membrane protein</topology>
    </subcellularLocation>
</comment>
<keyword evidence="4" id="KW-0472">Membrane</keyword>
<reference evidence="5 6" key="1">
    <citation type="submission" date="2019-03" db="EMBL/GenBank/DDBJ databases">
        <title>Porphyromonas levii Isolated from the Uterus of Dairy Cows.</title>
        <authorList>
            <person name="Francis A.M."/>
        </authorList>
    </citation>
    <scope>NUCLEOTIDE SEQUENCE [LARGE SCALE GENOMIC DNA]</scope>
    <source>
        <strain evidence="5 6">AF5678</strain>
    </source>
</reference>
<keyword evidence="6" id="KW-1185">Reference proteome</keyword>
<dbReference type="EMBL" id="SPNC01000034">
    <property type="protein sequence ID" value="TFH95906.1"/>
    <property type="molecule type" value="Genomic_DNA"/>
</dbReference>
<evidence type="ECO:0000313" key="5">
    <source>
        <dbReference type="EMBL" id="TFH95906.1"/>
    </source>
</evidence>
<dbReference type="InterPro" id="IPR016983">
    <property type="entry name" value="UCP031804"/>
</dbReference>
<dbReference type="RefSeq" id="WP_134849659.1">
    <property type="nucleotide sequence ID" value="NZ_CP197400.1"/>
</dbReference>
<evidence type="ECO:0000256" key="3">
    <source>
        <dbReference type="ARBA" id="ARBA00022989"/>
    </source>
</evidence>
<proteinExistence type="predicted"/>
<dbReference type="STRING" id="1122973.GCA_000379925_01965"/>
<protein>
    <submittedName>
        <fullName evidence="5">DUF1232 domain-containing protein</fullName>
    </submittedName>
</protein>